<feature type="compositionally biased region" description="Acidic residues" evidence="1">
    <location>
        <begin position="278"/>
        <end position="309"/>
    </location>
</feature>
<keyword evidence="2" id="KW-1133">Transmembrane helix</keyword>
<feature type="region of interest" description="Disordered" evidence="1">
    <location>
        <begin position="796"/>
        <end position="836"/>
    </location>
</feature>
<feature type="transmembrane region" description="Helical" evidence="2">
    <location>
        <begin position="44"/>
        <end position="67"/>
    </location>
</feature>
<dbReference type="RefSeq" id="XP_029120533.1">
    <property type="nucleotide sequence ID" value="XM_029264700.1"/>
</dbReference>
<gene>
    <name evidence="4" type="primary">LOC105046223</name>
</gene>
<evidence type="ECO:0000256" key="1">
    <source>
        <dbReference type="SAM" id="MobiDB-lite"/>
    </source>
</evidence>
<feature type="transmembrane region" description="Helical" evidence="2">
    <location>
        <begin position="18"/>
        <end position="37"/>
    </location>
</feature>
<keyword evidence="3" id="KW-1185">Reference proteome</keyword>
<evidence type="ECO:0000313" key="4">
    <source>
        <dbReference type="RefSeq" id="XP_029120533.1"/>
    </source>
</evidence>
<feature type="compositionally biased region" description="Basic and acidic residues" evidence="1">
    <location>
        <begin position="142"/>
        <end position="165"/>
    </location>
</feature>
<feature type="compositionally biased region" description="Low complexity" evidence="1">
    <location>
        <begin position="804"/>
        <end position="826"/>
    </location>
</feature>
<dbReference type="PANTHER" id="PTHR33870:SF4">
    <property type="entry name" value="CARDIOMYOPATHY-ASSOCIATED PROTEIN"/>
    <property type="match status" value="1"/>
</dbReference>
<keyword evidence="2" id="KW-0812">Transmembrane</keyword>
<evidence type="ECO:0000256" key="2">
    <source>
        <dbReference type="SAM" id="Phobius"/>
    </source>
</evidence>
<dbReference type="PANTHER" id="PTHR33870">
    <property type="entry name" value="CARDIOMYOPATHY-ASSOCIATED PROTEIN"/>
    <property type="match status" value="1"/>
</dbReference>
<reference evidence="4" key="1">
    <citation type="submission" date="2025-08" db="UniProtKB">
        <authorList>
            <consortium name="RefSeq"/>
        </authorList>
    </citation>
    <scope>IDENTIFICATION</scope>
</reference>
<feature type="region of interest" description="Disordered" evidence="1">
    <location>
        <begin position="618"/>
        <end position="679"/>
    </location>
</feature>
<feature type="compositionally biased region" description="Basic and acidic residues" evidence="1">
    <location>
        <begin position="517"/>
        <end position="541"/>
    </location>
</feature>
<dbReference type="OrthoDB" id="1908091at2759"/>
<feature type="region of interest" description="Disordered" evidence="1">
    <location>
        <begin position="137"/>
        <end position="320"/>
    </location>
</feature>
<dbReference type="AlphaFoldDB" id="A0A8N4EWW0"/>
<proteinExistence type="predicted"/>
<dbReference type="KEGG" id="egu:105046223"/>
<name>A0A8N4EWW0_ELAGV</name>
<dbReference type="Proteomes" id="UP000504607">
    <property type="component" value="Chromosome 5"/>
</dbReference>
<accession>A0A8N4EWW0</accession>
<evidence type="ECO:0000313" key="3">
    <source>
        <dbReference type="Proteomes" id="UP000504607"/>
    </source>
</evidence>
<protein>
    <submittedName>
        <fullName evidence="4">Uncharacterized protein LOC105046223</fullName>
    </submittedName>
</protein>
<feature type="compositionally biased region" description="Basic and acidic residues" evidence="1">
    <location>
        <begin position="490"/>
        <end position="501"/>
    </location>
</feature>
<sequence>MALGAKEIVLYIRRTSHIFIRDHPFAIGMVFFVLILYKLFPSLFVFLVSSSPVIVCTALLLGIILVYGEPNIPEVEEEDRKTRRLSPLRVGAVVSVEGRRETEEMAVREDVLGDGRASRGCKAAVQGYGRDVSSMAASSLVDEDKKENCGKKVSEDEKSRGDGITKKKKSSSEKLAVGGARAGKDIEGAIISNQKKARDLKKGAGRPNSDDGLDPSLCSSQHHVDHHDASSGSEPDQAESSSPDAASVSEIMPMLDELHPLLDSESPQPALVSKDNSDDASVESSDDGSAEEEAENQEDEDDEGQEEKDDETKPVVTWTADDQKNLVELKNSELERNRRLENVIAKQRARKLMEKNLIDLDSNDSLPSIEELSRFQVQIPPVFPPRRNPFDLPYGADEIPGSAPSRLLPRRNPFDLPFEQPDETGSSMAENLSHQEVLTNPQRDILFRRHESFTSGALFIEDITQERRISRFKPYFVAGRADAEEAGFADGRRESSEKSDSKVSSPKSLAASSVTEQESHKDRPEQELHQESDSPAYHDAEPSEQESQSSDEADSVDIEQVQSGINPSDDHSMVMEDTCQAAEASREVGEETNEELEQNAIISYSGKAVVIDEKYESGFSTSSEGNEKSTEASIQDIQEQAASLEQTLTADSDIHDREVEQVDDSQVVEPVYDSSPSAVEKTQSHVSALDAALLGAGQEGFNFHNSSISDMQADVSLVGSPPRTSQTNNSLGERTREELASAGEMFWVASSLASVEENESRSREISEIRERDVIGDELSGVHDDLFHPIVPMLPKASSERQLRRSSLSSRRSSLSSRRSSLSSVESESSEDPRPPHLLCLRRLPRLPQATQHCRSIFSPKHHRSSCGPCGVHHLVELNHAFLSYPAGIYLVHFHHLLASGMVGAMTSTSALHRHISNQINLHGIATNGMVTTGYSVLPLGWGMKRLCWKGSASVSISIAW</sequence>
<feature type="region of interest" description="Disordered" evidence="1">
    <location>
        <begin position="488"/>
        <end position="599"/>
    </location>
</feature>
<feature type="compositionally biased region" description="Polar residues" evidence="1">
    <location>
        <begin position="631"/>
        <end position="650"/>
    </location>
</feature>
<feature type="compositionally biased region" description="Polar residues" evidence="1">
    <location>
        <begin position="230"/>
        <end position="244"/>
    </location>
</feature>
<keyword evidence="2" id="KW-0472">Membrane</keyword>
<organism evidence="3 4">
    <name type="scientific">Elaeis guineensis var. tenera</name>
    <name type="common">Oil palm</name>
    <dbReference type="NCBI Taxonomy" id="51953"/>
    <lineage>
        <taxon>Eukaryota</taxon>
        <taxon>Viridiplantae</taxon>
        <taxon>Streptophyta</taxon>
        <taxon>Embryophyta</taxon>
        <taxon>Tracheophyta</taxon>
        <taxon>Spermatophyta</taxon>
        <taxon>Magnoliopsida</taxon>
        <taxon>Liliopsida</taxon>
        <taxon>Arecaceae</taxon>
        <taxon>Arecoideae</taxon>
        <taxon>Cocoseae</taxon>
        <taxon>Elaeidinae</taxon>
        <taxon>Elaeis</taxon>
    </lineage>
</organism>